<evidence type="ECO:0000313" key="2">
    <source>
        <dbReference type="EMBL" id="MTH29465.1"/>
    </source>
</evidence>
<evidence type="ECO:0000313" key="3">
    <source>
        <dbReference type="Proteomes" id="UP000488936"/>
    </source>
</evidence>
<dbReference type="Pfam" id="PF14903">
    <property type="entry name" value="WG_beta_rep"/>
    <property type="match status" value="6"/>
</dbReference>
<protein>
    <submittedName>
        <fullName evidence="2">WG repeat-containing protein</fullName>
    </submittedName>
</protein>
<feature type="chain" id="PRO_5029813972" evidence="1">
    <location>
        <begin position="22"/>
        <end position="376"/>
    </location>
</feature>
<keyword evidence="1" id="KW-0732">Signal</keyword>
<accession>A0A7K1GKQ4</accession>
<dbReference type="InterPro" id="IPR032774">
    <property type="entry name" value="WG_beta_rep"/>
</dbReference>
<reference evidence="2 3" key="1">
    <citation type="journal article" date="2006" name="Int. J. Syst. Evol. Microbiol.">
        <title>Myroides pelagicus sp. nov., isolated from seawater in Thailand.</title>
        <authorList>
            <person name="Yoon J."/>
            <person name="Maneerat S."/>
            <person name="Kawai F."/>
            <person name="Yokota A."/>
        </authorList>
    </citation>
    <scope>NUCLEOTIDE SEQUENCE [LARGE SCALE GENOMIC DNA]</scope>
    <source>
        <strain evidence="2 3">SM1T</strain>
    </source>
</reference>
<dbReference type="PROSITE" id="PS51257">
    <property type="entry name" value="PROKAR_LIPOPROTEIN"/>
    <property type="match status" value="1"/>
</dbReference>
<sequence length="376" mass="42195">MKKFVITLGLSLSCFVLSCYAQDLAMFKKDGKVGFINKSGEVVIDPVYSNGKSFSDGLAAVTYSGKMWGYIDSSGKFVIDPIFKRANDFVGGMAIVSMNGDNIYINKEGNEVNVKGADKLYEFAPEGVAIYKSNRRVGLIDQFGEVVLDPKYDVIRPFVNGYAKVALNNKWGIIDVKGNEVIPTKYEEIGHFIIDGYVWAKYNDSFGVIDNGEFKVIEGADKIQDIENSNQVIVRNGKTWGVVNDKQEWIIPSIYEDIRQGHGDLLAVRTGRKWGFINAKNERVISFKYDDAVAFSEDGLAAVKSHKWGFIDTKGTVVIPFEYDITAFNFSFTTQEKGFFEGVARVKKNKKWGFIDTKGNVLGNTWYDNLELFNKK</sequence>
<evidence type="ECO:0000256" key="1">
    <source>
        <dbReference type="SAM" id="SignalP"/>
    </source>
</evidence>
<dbReference type="OrthoDB" id="5464673at2"/>
<dbReference type="PANTHER" id="PTHR37841:SF1">
    <property type="entry name" value="DUF3298 DOMAIN-CONTAINING PROTEIN"/>
    <property type="match status" value="1"/>
</dbReference>
<dbReference type="EMBL" id="WMJY01000009">
    <property type="protein sequence ID" value="MTH29465.1"/>
    <property type="molecule type" value="Genomic_DNA"/>
</dbReference>
<dbReference type="PANTHER" id="PTHR37841">
    <property type="entry name" value="GLR2918 PROTEIN"/>
    <property type="match status" value="1"/>
</dbReference>
<keyword evidence="3" id="KW-1185">Reference proteome</keyword>
<organism evidence="2 3">
    <name type="scientific">Myroides pelagicus</name>
    <dbReference type="NCBI Taxonomy" id="270914"/>
    <lineage>
        <taxon>Bacteria</taxon>
        <taxon>Pseudomonadati</taxon>
        <taxon>Bacteroidota</taxon>
        <taxon>Flavobacteriia</taxon>
        <taxon>Flavobacteriales</taxon>
        <taxon>Flavobacteriaceae</taxon>
        <taxon>Myroides</taxon>
    </lineage>
</organism>
<dbReference type="RefSeq" id="WP_155035459.1">
    <property type="nucleotide sequence ID" value="NZ_JAYMMG010000005.1"/>
</dbReference>
<gene>
    <name evidence="2" type="ORF">GJV77_05950</name>
</gene>
<dbReference type="AlphaFoldDB" id="A0A7K1GKQ4"/>
<feature type="signal peptide" evidence="1">
    <location>
        <begin position="1"/>
        <end position="21"/>
    </location>
</feature>
<dbReference type="Proteomes" id="UP000488936">
    <property type="component" value="Unassembled WGS sequence"/>
</dbReference>
<name>A0A7K1GKQ4_9FLAO</name>
<proteinExistence type="predicted"/>
<comment type="caution">
    <text evidence="2">The sequence shown here is derived from an EMBL/GenBank/DDBJ whole genome shotgun (WGS) entry which is preliminary data.</text>
</comment>